<accession>A0A381Y4C1</accession>
<reference evidence="2" key="1">
    <citation type="submission" date="2018-05" db="EMBL/GenBank/DDBJ databases">
        <authorList>
            <person name="Lanie J.A."/>
            <person name="Ng W.-L."/>
            <person name="Kazmierczak K.M."/>
            <person name="Andrzejewski T.M."/>
            <person name="Davidsen T.M."/>
            <person name="Wayne K.J."/>
            <person name="Tettelin H."/>
            <person name="Glass J.I."/>
            <person name="Rusch D."/>
            <person name="Podicherti R."/>
            <person name="Tsui H.-C.T."/>
            <person name="Winkler M.E."/>
        </authorList>
    </citation>
    <scope>NUCLEOTIDE SEQUENCE</scope>
</reference>
<sequence>VSAEHPQANQTAPEGQDFETVHERLKSQNNGIKKNCY</sequence>
<gene>
    <name evidence="2" type="ORF">METZ01_LOCUS124659</name>
</gene>
<feature type="compositionally biased region" description="Polar residues" evidence="1">
    <location>
        <begin position="27"/>
        <end position="37"/>
    </location>
</feature>
<proteinExistence type="predicted"/>
<evidence type="ECO:0000313" key="2">
    <source>
        <dbReference type="EMBL" id="SVA71805.1"/>
    </source>
</evidence>
<protein>
    <submittedName>
        <fullName evidence="2">Uncharacterized protein</fullName>
    </submittedName>
</protein>
<feature type="region of interest" description="Disordered" evidence="1">
    <location>
        <begin position="1"/>
        <end position="37"/>
    </location>
</feature>
<evidence type="ECO:0000256" key="1">
    <source>
        <dbReference type="SAM" id="MobiDB-lite"/>
    </source>
</evidence>
<organism evidence="2">
    <name type="scientific">marine metagenome</name>
    <dbReference type="NCBI Taxonomy" id="408172"/>
    <lineage>
        <taxon>unclassified sequences</taxon>
        <taxon>metagenomes</taxon>
        <taxon>ecological metagenomes</taxon>
    </lineage>
</organism>
<dbReference type="AlphaFoldDB" id="A0A381Y4C1"/>
<dbReference type="EMBL" id="UINC01017350">
    <property type="protein sequence ID" value="SVA71805.1"/>
    <property type="molecule type" value="Genomic_DNA"/>
</dbReference>
<name>A0A381Y4C1_9ZZZZ</name>
<feature type="non-terminal residue" evidence="2">
    <location>
        <position position="1"/>
    </location>
</feature>